<dbReference type="PROSITE" id="PS50011">
    <property type="entry name" value="PROTEIN_KINASE_DOM"/>
    <property type="match status" value="1"/>
</dbReference>
<evidence type="ECO:0000256" key="6">
    <source>
        <dbReference type="SAM" id="Phobius"/>
    </source>
</evidence>
<feature type="domain" description="Protein kinase" evidence="7">
    <location>
        <begin position="272"/>
        <end position="533"/>
    </location>
</feature>
<feature type="domain" description="PPM-type phosphatase" evidence="8">
    <location>
        <begin position="8"/>
        <end position="239"/>
    </location>
</feature>
<evidence type="ECO:0000313" key="10">
    <source>
        <dbReference type="Proteomes" id="UP000280405"/>
    </source>
</evidence>
<dbReference type="InterPro" id="IPR011009">
    <property type="entry name" value="Kinase-like_dom_sf"/>
</dbReference>
<keyword evidence="6" id="KW-0812">Transmembrane</keyword>
<keyword evidence="10" id="KW-1185">Reference proteome</keyword>
<dbReference type="OrthoDB" id="9801841at2"/>
<evidence type="ECO:0000259" key="8">
    <source>
        <dbReference type="PROSITE" id="PS51746"/>
    </source>
</evidence>
<dbReference type="CDD" id="cd00143">
    <property type="entry name" value="PP2Cc"/>
    <property type="match status" value="1"/>
</dbReference>
<keyword evidence="6" id="KW-1133">Transmembrane helix</keyword>
<keyword evidence="2" id="KW-0808">Transferase</keyword>
<evidence type="ECO:0000256" key="2">
    <source>
        <dbReference type="ARBA" id="ARBA00022679"/>
    </source>
</evidence>
<dbReference type="GO" id="GO:0005524">
    <property type="term" value="F:ATP binding"/>
    <property type="evidence" value="ECO:0007669"/>
    <property type="project" value="UniProtKB-KW"/>
</dbReference>
<evidence type="ECO:0000256" key="4">
    <source>
        <dbReference type="ARBA" id="ARBA00022777"/>
    </source>
</evidence>
<dbReference type="InterPro" id="IPR000719">
    <property type="entry name" value="Prot_kinase_dom"/>
</dbReference>
<dbReference type="Gene3D" id="1.10.510.10">
    <property type="entry name" value="Transferase(Phosphotransferase) domain 1"/>
    <property type="match status" value="1"/>
</dbReference>
<feature type="transmembrane region" description="Helical" evidence="6">
    <location>
        <begin position="554"/>
        <end position="574"/>
    </location>
</feature>
<evidence type="ECO:0000256" key="3">
    <source>
        <dbReference type="ARBA" id="ARBA00022741"/>
    </source>
</evidence>
<dbReference type="Pfam" id="PF00069">
    <property type="entry name" value="Pkinase"/>
    <property type="match status" value="1"/>
</dbReference>
<organism evidence="9 10">
    <name type="scientific">Acinetobacter rongchengensis</name>
    <dbReference type="NCBI Taxonomy" id="2419601"/>
    <lineage>
        <taxon>Bacteria</taxon>
        <taxon>Pseudomonadati</taxon>
        <taxon>Pseudomonadota</taxon>
        <taxon>Gammaproteobacteria</taxon>
        <taxon>Moraxellales</taxon>
        <taxon>Moraxellaceae</taxon>
        <taxon>Acinetobacter</taxon>
    </lineage>
</organism>
<dbReference type="SMART" id="SM00331">
    <property type="entry name" value="PP2C_SIG"/>
    <property type="match status" value="1"/>
</dbReference>
<dbReference type="SMART" id="SM00332">
    <property type="entry name" value="PP2Cc"/>
    <property type="match status" value="1"/>
</dbReference>
<reference evidence="9 10" key="1">
    <citation type="submission" date="2018-09" db="EMBL/GenBank/DDBJ databases">
        <title>The draft genome of Acinetobacter spp. strains.</title>
        <authorList>
            <person name="Qin J."/>
            <person name="Feng Y."/>
            <person name="Zong Z."/>
        </authorList>
    </citation>
    <scope>NUCLEOTIDE SEQUENCE [LARGE SCALE GENOMIC DNA]</scope>
    <source>
        <strain evidence="9 10">WCHAc060115</strain>
    </source>
</reference>
<keyword evidence="5" id="KW-0067">ATP-binding</keyword>
<sequence length="582" mass="67047">MTQQLKVELGQYSHQGRKVINQDFYAASIPQNYVLQHKGIACALSDGISSSNVSHIASQMAVTGLLADYFSTPETWTVKTSVQRVLTAVNSWLYAQTQQSQYRFDKDRGYVCTLSALVMKGHIVHLFHIGDSRIYRLQSGQLEQLSTDHRVWLSSQESYLSRALGVNPKVDIDYQSYVLYENDIFILMTDGVYEYCSSEKLTQFLTQTHTSLDLIAQQIVEYAYQQGSIDNLTIQIVKVQELPQVGAHEIVPDYTQLAFVPSLNVPTQFDGYQIVREIHNSNRSVLYLAHEIDQQQLLVIKVPATDVQQDPYLTEQFLFEEWIANRIHHPHVLAAYVQLRPRNYIYHTMEYIEGVTLKQWITDQQQLVPLDKVRQIIEQIAKGLQAIHRLEMIHQDIRPENIMIDHLGTVKIIDFGACRVAGIREMTKDVEEVALGTMAYMAPEYFLSESVTASSDQYSLGVLAYYLLSADLPYQTNIAKCKSKKDFRKLQYRSLSYYREDVPLWVDKALERAVQIRADHRYDDVAEFVYDLIYPNPKFLTLKRKSWVDRDPVMFWKAISSLLFLLLLGGVALVSHFNTIHF</sequence>
<keyword evidence="6" id="KW-0472">Membrane</keyword>
<protein>
    <submittedName>
        <fullName evidence="9">Bifunctional protein-serine/threonine kinase/phosphatase</fullName>
    </submittedName>
</protein>
<proteinExistence type="predicted"/>
<keyword evidence="1" id="KW-0723">Serine/threonine-protein kinase</keyword>
<dbReference type="Proteomes" id="UP000280405">
    <property type="component" value="Unassembled WGS sequence"/>
</dbReference>
<dbReference type="InterPro" id="IPR001932">
    <property type="entry name" value="PPM-type_phosphatase-like_dom"/>
</dbReference>
<dbReference type="Pfam" id="PF13672">
    <property type="entry name" value="PP2C_2"/>
    <property type="match status" value="1"/>
</dbReference>
<dbReference type="InterPro" id="IPR036457">
    <property type="entry name" value="PPM-type-like_dom_sf"/>
</dbReference>
<evidence type="ECO:0000256" key="5">
    <source>
        <dbReference type="ARBA" id="ARBA00022840"/>
    </source>
</evidence>
<comment type="caution">
    <text evidence="9">The sequence shown here is derived from an EMBL/GenBank/DDBJ whole genome shotgun (WGS) entry which is preliminary data.</text>
</comment>
<keyword evidence="3" id="KW-0547">Nucleotide-binding</keyword>
<keyword evidence="4 9" id="KW-0418">Kinase</keyword>
<evidence type="ECO:0000259" key="7">
    <source>
        <dbReference type="PROSITE" id="PS50011"/>
    </source>
</evidence>
<dbReference type="Gene3D" id="3.60.40.10">
    <property type="entry name" value="PPM-type phosphatase domain"/>
    <property type="match status" value="1"/>
</dbReference>
<gene>
    <name evidence="9" type="ORF">D7V20_05430</name>
</gene>
<dbReference type="EMBL" id="RAXT01000006">
    <property type="protein sequence ID" value="RKG39288.1"/>
    <property type="molecule type" value="Genomic_DNA"/>
</dbReference>
<dbReference type="PROSITE" id="PS51746">
    <property type="entry name" value="PPM_2"/>
    <property type="match status" value="1"/>
</dbReference>
<dbReference type="SUPFAM" id="SSF81606">
    <property type="entry name" value="PP2C-like"/>
    <property type="match status" value="1"/>
</dbReference>
<dbReference type="RefSeq" id="WP_120383304.1">
    <property type="nucleotide sequence ID" value="NZ_RAXT01000006.1"/>
</dbReference>
<dbReference type="Gene3D" id="3.30.200.20">
    <property type="entry name" value="Phosphorylase Kinase, domain 1"/>
    <property type="match status" value="1"/>
</dbReference>
<dbReference type="GO" id="GO:0004674">
    <property type="term" value="F:protein serine/threonine kinase activity"/>
    <property type="evidence" value="ECO:0007669"/>
    <property type="project" value="UniProtKB-KW"/>
</dbReference>
<evidence type="ECO:0000313" key="9">
    <source>
        <dbReference type="EMBL" id="RKG39288.1"/>
    </source>
</evidence>
<dbReference type="PANTHER" id="PTHR24351">
    <property type="entry name" value="RIBOSOMAL PROTEIN S6 KINASE"/>
    <property type="match status" value="1"/>
</dbReference>
<dbReference type="InterPro" id="IPR008266">
    <property type="entry name" value="Tyr_kinase_AS"/>
</dbReference>
<name>A0A3A8EYP1_9GAMM</name>
<dbReference type="CDD" id="cd14014">
    <property type="entry name" value="STKc_PknB_like"/>
    <property type="match status" value="1"/>
</dbReference>
<accession>A0A3A8EYP1</accession>
<evidence type="ECO:0000256" key="1">
    <source>
        <dbReference type="ARBA" id="ARBA00022527"/>
    </source>
</evidence>
<dbReference type="PROSITE" id="PS00109">
    <property type="entry name" value="PROTEIN_KINASE_TYR"/>
    <property type="match status" value="1"/>
</dbReference>
<dbReference type="AlphaFoldDB" id="A0A3A8EYP1"/>
<dbReference type="SUPFAM" id="SSF56112">
    <property type="entry name" value="Protein kinase-like (PK-like)"/>
    <property type="match status" value="1"/>
</dbReference>